<dbReference type="GO" id="GO:0046677">
    <property type="term" value="P:response to antibiotic"/>
    <property type="evidence" value="ECO:0007669"/>
    <property type="project" value="UniProtKB-KW"/>
</dbReference>
<dbReference type="GO" id="GO:0016301">
    <property type="term" value="F:kinase activity"/>
    <property type="evidence" value="ECO:0007669"/>
    <property type="project" value="UniProtKB-KW"/>
</dbReference>
<dbReference type="Gene3D" id="3.30.200.20">
    <property type="entry name" value="Phosphorylase Kinase, domain 1"/>
    <property type="match status" value="1"/>
</dbReference>
<evidence type="ECO:0000256" key="3">
    <source>
        <dbReference type="ARBA" id="ARBA00022741"/>
    </source>
</evidence>
<keyword evidence="6" id="KW-0046">Antibiotic resistance</keyword>
<protein>
    <submittedName>
        <fullName evidence="10">Aminoglycoside phosphotransferase APH(3')</fullName>
    </submittedName>
</protein>
<dbReference type="AlphaFoldDB" id="A0A255FX41"/>
<dbReference type="Pfam" id="PF01636">
    <property type="entry name" value="APH"/>
    <property type="match status" value="1"/>
</dbReference>
<proteinExistence type="inferred from homology"/>
<keyword evidence="8" id="KW-0479">Metal-binding</keyword>
<evidence type="ECO:0000256" key="8">
    <source>
        <dbReference type="PIRSR" id="PIRSR000706-2"/>
    </source>
</evidence>
<evidence type="ECO:0000256" key="2">
    <source>
        <dbReference type="ARBA" id="ARBA00022679"/>
    </source>
</evidence>
<evidence type="ECO:0000256" key="6">
    <source>
        <dbReference type="ARBA" id="ARBA00023251"/>
    </source>
</evidence>
<dbReference type="PIRSF" id="PIRSF000706">
    <property type="entry name" value="Kanamycin_kin"/>
    <property type="match status" value="1"/>
</dbReference>
<reference evidence="10 11" key="1">
    <citation type="submission" date="2017-07" db="EMBL/GenBank/DDBJ databases">
        <title>Draft whole genome sequences of clinical Proprionibacteriaceae strains.</title>
        <authorList>
            <person name="Bernier A.-M."/>
            <person name="Bernard K."/>
            <person name="Domingo M.-C."/>
        </authorList>
    </citation>
    <scope>NUCLEOTIDE SEQUENCE [LARGE SCALE GENOMIC DNA]</scope>
    <source>
        <strain evidence="10 11">NML 030167</strain>
    </source>
</reference>
<comment type="caution">
    <text evidence="10">The sequence shown here is derived from an EMBL/GenBank/DDBJ whole genome shotgun (WGS) entry which is preliminary data.</text>
</comment>
<evidence type="ECO:0000256" key="5">
    <source>
        <dbReference type="ARBA" id="ARBA00022840"/>
    </source>
</evidence>
<feature type="binding site" evidence="8">
    <location>
        <position position="170"/>
    </location>
    <ligand>
        <name>Mg(2+)</name>
        <dbReference type="ChEBI" id="CHEBI:18420"/>
    </ligand>
</feature>
<keyword evidence="8" id="KW-0460">Magnesium</keyword>
<evidence type="ECO:0000259" key="9">
    <source>
        <dbReference type="Pfam" id="PF01636"/>
    </source>
</evidence>
<evidence type="ECO:0000313" key="11">
    <source>
        <dbReference type="Proteomes" id="UP000215896"/>
    </source>
</evidence>
<dbReference type="GO" id="GO:0016773">
    <property type="term" value="F:phosphotransferase activity, alcohol group as acceptor"/>
    <property type="evidence" value="ECO:0007669"/>
    <property type="project" value="InterPro"/>
</dbReference>
<dbReference type="OrthoDB" id="3806873at2"/>
<dbReference type="InterPro" id="IPR024165">
    <property type="entry name" value="Kan/Strep_kinase"/>
</dbReference>
<keyword evidence="2 10" id="KW-0808">Transferase</keyword>
<evidence type="ECO:0000256" key="7">
    <source>
        <dbReference type="PIRSR" id="PIRSR000706-1"/>
    </source>
</evidence>
<organism evidence="10 11">
    <name type="scientific">Enemella evansiae</name>
    <dbReference type="NCBI Taxonomy" id="2016499"/>
    <lineage>
        <taxon>Bacteria</taxon>
        <taxon>Bacillati</taxon>
        <taxon>Actinomycetota</taxon>
        <taxon>Actinomycetes</taxon>
        <taxon>Propionibacteriales</taxon>
        <taxon>Propionibacteriaceae</taxon>
        <taxon>Enemella</taxon>
    </lineage>
</organism>
<evidence type="ECO:0000313" key="10">
    <source>
        <dbReference type="EMBL" id="OYO07861.1"/>
    </source>
</evidence>
<feature type="domain" description="Aminoglycoside phosphotransferase" evidence="9">
    <location>
        <begin position="34"/>
        <end position="230"/>
    </location>
</feature>
<keyword evidence="4" id="KW-0418">Kinase</keyword>
<keyword evidence="5" id="KW-0067">ATP-binding</keyword>
<feature type="active site" description="Proton acceptor" evidence="7">
    <location>
        <position position="165"/>
    </location>
</feature>
<dbReference type="InterPro" id="IPR011009">
    <property type="entry name" value="Kinase-like_dom_sf"/>
</dbReference>
<keyword evidence="11" id="KW-1185">Reference proteome</keyword>
<name>A0A255FX41_9ACTN</name>
<dbReference type="SUPFAM" id="SSF56112">
    <property type="entry name" value="Protein kinase-like (PK-like)"/>
    <property type="match status" value="1"/>
</dbReference>
<dbReference type="RefSeq" id="WP_094407199.1">
    <property type="nucleotide sequence ID" value="NZ_NMVO01000019.1"/>
</dbReference>
<dbReference type="EMBL" id="NMVO01000019">
    <property type="protein sequence ID" value="OYO07861.1"/>
    <property type="molecule type" value="Genomic_DNA"/>
</dbReference>
<dbReference type="GO" id="GO:0005524">
    <property type="term" value="F:ATP binding"/>
    <property type="evidence" value="ECO:0007669"/>
    <property type="project" value="UniProtKB-KW"/>
</dbReference>
<sequence length="239" mass="25464">MSVPAVDPAVPAVVARIAGGRPLRAVWANEIGGTTWRIGAGERDAEFVKVGPPHPEFDPELEAAKLGWAREFIAVPEVLGAGVADGLGWLHTRALAGRNTIDPLFSADPGPVIDALGIGLRRLHETAPVTACPWRREPLTRLSPAALAELGAPPPVDRLVVCHGDPCAPNTIVDDAGGLVGLVDLGELGVGDRWSDLGAAHWSLEHNFGPGWWPRFLASYGLPDDPVRRAFHRRAWELG</sequence>
<feature type="binding site" evidence="8">
    <location>
        <position position="184"/>
    </location>
    <ligand>
        <name>Mg(2+)</name>
        <dbReference type="ChEBI" id="CHEBI:18420"/>
    </ligand>
</feature>
<accession>A0A255FX41</accession>
<keyword evidence="3" id="KW-0547">Nucleotide-binding</keyword>
<evidence type="ECO:0000256" key="4">
    <source>
        <dbReference type="ARBA" id="ARBA00022777"/>
    </source>
</evidence>
<dbReference type="GO" id="GO:0046872">
    <property type="term" value="F:metal ion binding"/>
    <property type="evidence" value="ECO:0007669"/>
    <property type="project" value="UniProtKB-KW"/>
</dbReference>
<dbReference type="InterPro" id="IPR002575">
    <property type="entry name" value="Aminoglycoside_PTrfase"/>
</dbReference>
<dbReference type="Proteomes" id="UP000215896">
    <property type="component" value="Unassembled WGS sequence"/>
</dbReference>
<gene>
    <name evidence="10" type="ORF">CGZ94_20540</name>
</gene>
<evidence type="ECO:0000256" key="1">
    <source>
        <dbReference type="ARBA" id="ARBA00006219"/>
    </source>
</evidence>
<comment type="similarity">
    <text evidence="1">Belongs to the aminoglycoside phosphotransferase family.</text>
</comment>
<dbReference type="Gene3D" id="3.90.1200.10">
    <property type="match status" value="1"/>
</dbReference>
<dbReference type="CDD" id="cd05150">
    <property type="entry name" value="APH"/>
    <property type="match status" value="1"/>
</dbReference>